<dbReference type="InterPro" id="IPR005471">
    <property type="entry name" value="Tscrpt_reg_IclR_N"/>
</dbReference>
<dbReference type="SMART" id="SM00346">
    <property type="entry name" value="HTH_ICLR"/>
    <property type="match status" value="1"/>
</dbReference>
<dbReference type="RefSeq" id="WP_027932853.1">
    <property type="nucleotide sequence ID" value="NZ_JBHXOR010000007.1"/>
</dbReference>
<dbReference type="AlphaFoldDB" id="A0A3N2GVR0"/>
<dbReference type="GO" id="GO:0045892">
    <property type="term" value="P:negative regulation of DNA-templated transcription"/>
    <property type="evidence" value="ECO:0007669"/>
    <property type="project" value="TreeGrafter"/>
</dbReference>
<dbReference type="GO" id="GO:0003677">
    <property type="term" value="F:DNA binding"/>
    <property type="evidence" value="ECO:0007669"/>
    <property type="project" value="UniProtKB-KW"/>
</dbReference>
<dbReference type="InterPro" id="IPR014757">
    <property type="entry name" value="Tscrpt_reg_IclR_C"/>
</dbReference>
<proteinExistence type="predicted"/>
<keyword evidence="1" id="KW-0805">Transcription regulation</keyword>
<dbReference type="GO" id="GO:0003700">
    <property type="term" value="F:DNA-binding transcription factor activity"/>
    <property type="evidence" value="ECO:0007669"/>
    <property type="project" value="TreeGrafter"/>
</dbReference>
<evidence type="ECO:0000256" key="3">
    <source>
        <dbReference type="ARBA" id="ARBA00023163"/>
    </source>
</evidence>
<reference evidence="7 8" key="1">
    <citation type="submission" date="2018-11" db="EMBL/GenBank/DDBJ databases">
        <title>Sequencing the genomes of 1000 actinobacteria strains.</title>
        <authorList>
            <person name="Klenk H.-P."/>
        </authorList>
    </citation>
    <scope>NUCLEOTIDE SEQUENCE [LARGE SCALE GENOMIC DNA]</scope>
    <source>
        <strain evidence="7 8">DSM 44348</strain>
    </source>
</reference>
<evidence type="ECO:0000256" key="1">
    <source>
        <dbReference type="ARBA" id="ARBA00023015"/>
    </source>
</evidence>
<dbReference type="Gene3D" id="1.10.10.10">
    <property type="entry name" value="Winged helix-like DNA-binding domain superfamily/Winged helix DNA-binding domain"/>
    <property type="match status" value="1"/>
</dbReference>
<dbReference type="InterPro" id="IPR029016">
    <property type="entry name" value="GAF-like_dom_sf"/>
</dbReference>
<dbReference type="SUPFAM" id="SSF46785">
    <property type="entry name" value="Winged helix' DNA-binding domain"/>
    <property type="match status" value="1"/>
</dbReference>
<keyword evidence="8" id="KW-1185">Reference proteome</keyword>
<name>A0A3N2GVR0_9PSEU</name>
<accession>A0A3N2GVR0</accession>
<dbReference type="Pfam" id="PF09339">
    <property type="entry name" value="HTH_IclR"/>
    <property type="match status" value="1"/>
</dbReference>
<dbReference type="Proteomes" id="UP000274843">
    <property type="component" value="Unassembled WGS sequence"/>
</dbReference>
<organism evidence="7 8">
    <name type="scientific">Amycolatopsis thermoflava</name>
    <dbReference type="NCBI Taxonomy" id="84480"/>
    <lineage>
        <taxon>Bacteria</taxon>
        <taxon>Bacillati</taxon>
        <taxon>Actinomycetota</taxon>
        <taxon>Actinomycetes</taxon>
        <taxon>Pseudonocardiales</taxon>
        <taxon>Pseudonocardiaceae</taxon>
        <taxon>Amycolatopsis</taxon>
        <taxon>Amycolatopsis methanolica group</taxon>
    </lineage>
</organism>
<evidence type="ECO:0000313" key="8">
    <source>
        <dbReference type="Proteomes" id="UP000274843"/>
    </source>
</evidence>
<dbReference type="PANTHER" id="PTHR30136">
    <property type="entry name" value="HELIX-TURN-HELIX TRANSCRIPTIONAL REGULATOR, ICLR FAMILY"/>
    <property type="match status" value="1"/>
</dbReference>
<protein>
    <submittedName>
        <fullName evidence="7">IclR family transcriptional regulator</fullName>
    </submittedName>
</protein>
<dbReference type="Gene3D" id="3.30.450.40">
    <property type="match status" value="1"/>
</dbReference>
<dbReference type="InterPro" id="IPR036388">
    <property type="entry name" value="WH-like_DNA-bd_sf"/>
</dbReference>
<sequence length="277" mass="30554">MARGRKQDPEDSPSGAGSPEEERDYSVRAVERVCLILNLLQESVDGITLNEVAQTTGLPKSSAFRYLWTLENHRYVERDEEHGLFRLGLGFVGMQSRHLEILRERARPTLESLRDEFGETANLGLLDGDRIIYIEIVESRRGVRLAAARGDHDYLHSTALGKAIAAHLPEDRVRQLLENTGLPARTANTITSIDDYLDELAKVRRVGYAVDNGENEIDGRCVAAPLLATHLPAAISVSGPASRFTMQDVKKVAKTLIDMAAEIATNPVSADLEARKS</sequence>
<evidence type="ECO:0000256" key="2">
    <source>
        <dbReference type="ARBA" id="ARBA00023125"/>
    </source>
</evidence>
<dbReference type="SUPFAM" id="SSF55781">
    <property type="entry name" value="GAF domain-like"/>
    <property type="match status" value="1"/>
</dbReference>
<feature type="domain" description="HTH iclR-type" evidence="5">
    <location>
        <begin position="27"/>
        <end position="89"/>
    </location>
</feature>
<evidence type="ECO:0000259" key="5">
    <source>
        <dbReference type="PROSITE" id="PS51077"/>
    </source>
</evidence>
<dbReference type="Pfam" id="PF01614">
    <property type="entry name" value="IclR_C"/>
    <property type="match status" value="1"/>
</dbReference>
<feature type="region of interest" description="Disordered" evidence="4">
    <location>
        <begin position="1"/>
        <end position="24"/>
    </location>
</feature>
<dbReference type="PROSITE" id="PS51078">
    <property type="entry name" value="ICLR_ED"/>
    <property type="match status" value="1"/>
</dbReference>
<keyword evidence="2" id="KW-0238">DNA-binding</keyword>
<dbReference type="InterPro" id="IPR036390">
    <property type="entry name" value="WH_DNA-bd_sf"/>
</dbReference>
<dbReference type="EMBL" id="RKHY01000001">
    <property type="protein sequence ID" value="ROS40702.1"/>
    <property type="molecule type" value="Genomic_DNA"/>
</dbReference>
<feature type="domain" description="IclR-ED" evidence="6">
    <location>
        <begin position="83"/>
        <end position="270"/>
    </location>
</feature>
<dbReference type="PROSITE" id="PS51077">
    <property type="entry name" value="HTH_ICLR"/>
    <property type="match status" value="1"/>
</dbReference>
<evidence type="ECO:0000259" key="6">
    <source>
        <dbReference type="PROSITE" id="PS51078"/>
    </source>
</evidence>
<gene>
    <name evidence="7" type="ORF">EDD35_3041</name>
</gene>
<evidence type="ECO:0000313" key="7">
    <source>
        <dbReference type="EMBL" id="ROS40702.1"/>
    </source>
</evidence>
<dbReference type="InterPro" id="IPR050707">
    <property type="entry name" value="HTH_MetabolicPath_Reg"/>
</dbReference>
<comment type="caution">
    <text evidence="7">The sequence shown here is derived from an EMBL/GenBank/DDBJ whole genome shotgun (WGS) entry which is preliminary data.</text>
</comment>
<dbReference type="GeneID" id="301844421"/>
<keyword evidence="3" id="KW-0804">Transcription</keyword>
<evidence type="ECO:0000256" key="4">
    <source>
        <dbReference type="SAM" id="MobiDB-lite"/>
    </source>
</evidence>
<dbReference type="PANTHER" id="PTHR30136:SF35">
    <property type="entry name" value="HTH-TYPE TRANSCRIPTIONAL REGULATOR RV1719"/>
    <property type="match status" value="1"/>
</dbReference>